<dbReference type="SUPFAM" id="SSF55394">
    <property type="entry name" value="Bactericidal permeability-increasing protein, BPI"/>
    <property type="match status" value="1"/>
</dbReference>
<name>A0AAV5SQV5_9BILA</name>
<feature type="non-terminal residue" evidence="1">
    <location>
        <position position="1"/>
    </location>
</feature>
<organism evidence="1 2">
    <name type="scientific">Pristionchus entomophagus</name>
    <dbReference type="NCBI Taxonomy" id="358040"/>
    <lineage>
        <taxon>Eukaryota</taxon>
        <taxon>Metazoa</taxon>
        <taxon>Ecdysozoa</taxon>
        <taxon>Nematoda</taxon>
        <taxon>Chromadorea</taxon>
        <taxon>Rhabditida</taxon>
        <taxon>Rhabditina</taxon>
        <taxon>Diplogasteromorpha</taxon>
        <taxon>Diplogasteroidea</taxon>
        <taxon>Neodiplogasteridae</taxon>
        <taxon>Pristionchus</taxon>
    </lineage>
</organism>
<evidence type="ECO:0000313" key="2">
    <source>
        <dbReference type="Proteomes" id="UP001432027"/>
    </source>
</evidence>
<dbReference type="Gene3D" id="3.15.10.10">
    <property type="entry name" value="Bactericidal permeability-increasing protein, domain 1"/>
    <property type="match status" value="1"/>
</dbReference>
<protein>
    <recommendedName>
        <fullName evidence="3">Lipid-binding serum glycoprotein C-terminal domain-containing protein</fullName>
    </recommendedName>
</protein>
<keyword evidence="2" id="KW-1185">Reference proteome</keyword>
<dbReference type="AlphaFoldDB" id="A0AAV5SQV5"/>
<gene>
    <name evidence="1" type="ORF">PENTCL1PPCAC_4126</name>
</gene>
<comment type="caution">
    <text evidence="1">The sequence shown here is derived from an EMBL/GenBank/DDBJ whole genome shotgun (WGS) entry which is preliminary data.</text>
</comment>
<dbReference type="Proteomes" id="UP001432027">
    <property type="component" value="Unassembled WGS sequence"/>
</dbReference>
<evidence type="ECO:0008006" key="3">
    <source>
        <dbReference type="Google" id="ProtNLM"/>
    </source>
</evidence>
<dbReference type="GO" id="GO:0008289">
    <property type="term" value="F:lipid binding"/>
    <property type="evidence" value="ECO:0007669"/>
    <property type="project" value="InterPro"/>
</dbReference>
<feature type="non-terminal residue" evidence="1">
    <location>
        <position position="100"/>
    </location>
</feature>
<accession>A0AAV5SQV5</accession>
<dbReference type="EMBL" id="BTSX01000001">
    <property type="protein sequence ID" value="GMS81951.1"/>
    <property type="molecule type" value="Genomic_DNA"/>
</dbReference>
<evidence type="ECO:0000313" key="1">
    <source>
        <dbReference type="EMBL" id="GMS81951.1"/>
    </source>
</evidence>
<reference evidence="1" key="1">
    <citation type="submission" date="2023-10" db="EMBL/GenBank/DDBJ databases">
        <title>Genome assembly of Pristionchus species.</title>
        <authorList>
            <person name="Yoshida K."/>
            <person name="Sommer R.J."/>
        </authorList>
    </citation>
    <scope>NUCLEOTIDE SEQUENCE</scope>
    <source>
        <strain evidence="1">RS0144</strain>
    </source>
</reference>
<sequence>TQSIDQHASATVRLNKSFFQLASGKAKSLIDTIVPEIPIPNINVTNDPGLTLLTRWIKLTQFDFPRTTFTISKDGLNWNTQGGKIEIQMEFVVRYRPIAH</sequence>
<dbReference type="InterPro" id="IPR017943">
    <property type="entry name" value="Bactericidal_perm-incr_a/b_dom"/>
</dbReference>
<proteinExistence type="predicted"/>